<gene>
    <name evidence="2" type="ORF">CCMA1212_001107</name>
</gene>
<keyword evidence="3" id="KW-1185">Reference proteome</keyword>
<accession>A0ABY2HFH0</accession>
<feature type="region of interest" description="Disordered" evidence="1">
    <location>
        <begin position="36"/>
        <end position="73"/>
    </location>
</feature>
<dbReference type="Proteomes" id="UP001642720">
    <property type="component" value="Unassembled WGS sequence"/>
</dbReference>
<dbReference type="EMBL" id="PPTA01000001">
    <property type="protein sequence ID" value="TFB07028.1"/>
    <property type="molecule type" value="Genomic_DNA"/>
</dbReference>
<comment type="caution">
    <text evidence="2">The sequence shown here is derived from an EMBL/GenBank/DDBJ whole genome shotgun (WGS) entry which is preliminary data.</text>
</comment>
<evidence type="ECO:0000313" key="2">
    <source>
        <dbReference type="EMBL" id="TFB07028.1"/>
    </source>
</evidence>
<dbReference type="GeneID" id="300572992"/>
<evidence type="ECO:0000256" key="1">
    <source>
        <dbReference type="SAM" id="MobiDB-lite"/>
    </source>
</evidence>
<name>A0ABY2HFH0_9HYPO</name>
<sequence>MMQSAAMGGYGAAVLTGAAQTAGGAVAGVGGLVTLMSRKPQSEQQSKEQPSDEQPVNEQPSDEEMSNEKMSER</sequence>
<proteinExistence type="predicted"/>
<organism evidence="2 3">
    <name type="scientific">Trichoderma ghanense</name>
    <dbReference type="NCBI Taxonomy" id="65468"/>
    <lineage>
        <taxon>Eukaryota</taxon>
        <taxon>Fungi</taxon>
        <taxon>Dikarya</taxon>
        <taxon>Ascomycota</taxon>
        <taxon>Pezizomycotina</taxon>
        <taxon>Sordariomycetes</taxon>
        <taxon>Hypocreomycetidae</taxon>
        <taxon>Hypocreales</taxon>
        <taxon>Hypocreaceae</taxon>
        <taxon>Trichoderma</taxon>
    </lineage>
</organism>
<evidence type="ECO:0000313" key="3">
    <source>
        <dbReference type="Proteomes" id="UP001642720"/>
    </source>
</evidence>
<dbReference type="RefSeq" id="XP_073563229.1">
    <property type="nucleotide sequence ID" value="XM_073698542.1"/>
</dbReference>
<reference evidence="2 3" key="1">
    <citation type="submission" date="2018-01" db="EMBL/GenBank/DDBJ databases">
        <title>Genome characterization of the sugarcane-associated fungus Trichoderma ghanense CCMA-1212 and their application in lignocelulose bioconversion.</title>
        <authorList>
            <person name="Steindorff A.S."/>
            <person name="Mendes T.D."/>
            <person name="Vilela E.S.D."/>
            <person name="Rodrigues D.S."/>
            <person name="Formighieri E.F."/>
            <person name="Melo I.S."/>
            <person name="Favaro L.C.L."/>
        </authorList>
    </citation>
    <scope>NUCLEOTIDE SEQUENCE [LARGE SCALE GENOMIC DNA]</scope>
    <source>
        <strain evidence="2 3">CCMA-1212</strain>
    </source>
</reference>
<protein>
    <submittedName>
        <fullName evidence="2">Uncharacterized protein</fullName>
    </submittedName>
</protein>